<dbReference type="CDD" id="cd00077">
    <property type="entry name" value="HDc"/>
    <property type="match status" value="1"/>
</dbReference>
<dbReference type="GO" id="GO:0016787">
    <property type="term" value="F:hydrolase activity"/>
    <property type="evidence" value="ECO:0007669"/>
    <property type="project" value="UniProtKB-KW"/>
</dbReference>
<evidence type="ECO:0000313" key="1">
    <source>
        <dbReference type="EMBL" id="CAG7580032.1"/>
    </source>
</evidence>
<accession>A0A8D9C9L6</accession>
<name>A0A8D9C9L6_9VIRU</name>
<keyword evidence="1" id="KW-0378">Hydrolase</keyword>
<proteinExistence type="predicted"/>
<organism evidence="1">
    <name type="scientific">uncultured marine phage</name>
    <dbReference type="NCBI Taxonomy" id="707152"/>
    <lineage>
        <taxon>Viruses</taxon>
        <taxon>environmental samples</taxon>
    </lineage>
</organism>
<dbReference type="EMBL" id="OU342829">
    <property type="protein sequence ID" value="CAG7580032.1"/>
    <property type="molecule type" value="Genomic_DNA"/>
</dbReference>
<dbReference type="SUPFAM" id="SSF109604">
    <property type="entry name" value="HD-domain/PDEase-like"/>
    <property type="match status" value="1"/>
</dbReference>
<protein>
    <submittedName>
        <fullName evidence="1">Putative metal-dependent phosphohydrolase</fullName>
    </submittedName>
</protein>
<gene>
    <name evidence="1" type="ORF">SLAVMIC_00214</name>
</gene>
<reference evidence="1" key="1">
    <citation type="submission" date="2021-06" db="EMBL/GenBank/DDBJ databases">
        <authorList>
            <person name="Gannon L."/>
            <person name="Redgwell R T."/>
            <person name="Michniewski S."/>
            <person name="Harrison D C."/>
            <person name="Millard A."/>
        </authorList>
    </citation>
    <scope>NUCLEOTIDE SEQUENCE</scope>
</reference>
<dbReference type="Gene3D" id="1.10.3210.10">
    <property type="entry name" value="Hypothetical protein af1432"/>
    <property type="match status" value="1"/>
</dbReference>
<sequence length="250" mass="28883">MKLDIIKTEDIYIKAFKYIANNSESNTLPYHNIDHLVMVFNNAYSASQHYKLDEVLGETATKELCVASLFHDSNHSGGKLSDPENVNNSIKLFEEFFTQYIGDKLSDDDVKFKETVINILSATEFPHKEGELTIQQRIIRDCDMMSVLQDNYLYSVIFGLREEFGVDTIKEQIKNQTLFTMNLKMFTEWGEARISEKYGHLMNDLSVLTNIFKDDNYEKEESPIVDMDDDFMIVNGKKMAISSKKYVKAN</sequence>
<dbReference type="InterPro" id="IPR003607">
    <property type="entry name" value="HD/PDEase_dom"/>
</dbReference>